<comment type="caution">
    <text evidence="5">The sequence shown here is derived from an EMBL/GenBank/DDBJ whole genome shotgun (WGS) entry which is preliminary data.</text>
</comment>
<dbReference type="OrthoDB" id="10268011at2759"/>
<evidence type="ECO:0000259" key="3">
    <source>
        <dbReference type="PROSITE" id="PS50137"/>
    </source>
</evidence>
<dbReference type="GO" id="GO:0003725">
    <property type="term" value="F:double-stranded RNA binding"/>
    <property type="evidence" value="ECO:0007669"/>
    <property type="project" value="TreeGrafter"/>
</dbReference>
<dbReference type="GO" id="GO:0003726">
    <property type="term" value="F:double-stranded RNA adenosine deaminase activity"/>
    <property type="evidence" value="ECO:0007669"/>
    <property type="project" value="TreeGrafter"/>
</dbReference>
<keyword evidence="6" id="KW-1185">Reference proteome</keyword>
<evidence type="ECO:0008006" key="7">
    <source>
        <dbReference type="Google" id="ProtNLM"/>
    </source>
</evidence>
<dbReference type="SMART" id="SM00358">
    <property type="entry name" value="DSRM"/>
    <property type="match status" value="1"/>
</dbReference>
<proteinExistence type="predicted"/>
<dbReference type="Proteomes" id="UP000186922">
    <property type="component" value="Unassembled WGS sequence"/>
</dbReference>
<dbReference type="GO" id="GO:0006396">
    <property type="term" value="P:RNA processing"/>
    <property type="evidence" value="ECO:0007669"/>
    <property type="project" value="InterPro"/>
</dbReference>
<dbReference type="PANTHER" id="PTHR10910">
    <property type="entry name" value="EUKARYOTE SPECIFIC DSRNA BINDING PROTEIN"/>
    <property type="match status" value="1"/>
</dbReference>
<feature type="region of interest" description="Disordered" evidence="2">
    <location>
        <begin position="1"/>
        <end position="45"/>
    </location>
</feature>
<dbReference type="GO" id="GO:0005737">
    <property type="term" value="C:cytoplasm"/>
    <property type="evidence" value="ECO:0007669"/>
    <property type="project" value="TreeGrafter"/>
</dbReference>
<protein>
    <recommendedName>
        <fullName evidence="7">DRBM domain-containing protein</fullName>
    </recommendedName>
</protein>
<evidence type="ECO:0000256" key="2">
    <source>
        <dbReference type="SAM" id="MobiDB-lite"/>
    </source>
</evidence>
<keyword evidence="1" id="KW-0694">RNA-binding</keyword>
<dbReference type="GO" id="GO:0008251">
    <property type="term" value="F:tRNA-specific adenosine deaminase activity"/>
    <property type="evidence" value="ECO:0007669"/>
    <property type="project" value="TreeGrafter"/>
</dbReference>
<dbReference type="GO" id="GO:0005730">
    <property type="term" value="C:nucleolus"/>
    <property type="evidence" value="ECO:0007669"/>
    <property type="project" value="TreeGrafter"/>
</dbReference>
<dbReference type="STRING" id="947166.A0A1D1V9K0"/>
<sequence length="762" mass="84626">MAENVFELDIFDDDSKGTGQPQPEPRQKRRRFPSTDERPAKSRKRAFDLPLQRFLQYLSAPADRNPISVLNECRFDVVYATTSSDGSGHEPFFTITATVRGLEFRGSGRSKKQAKEEAARAAVEGLRIAIQTGHFPTTAEGSEDGEAEQAITPAEVTEPKQEPQNPPSPESPLVSTPVIGAYLTVPAVASVKTFLAVVERIRSLSITELDRLQDLSKQGMSPTDTVNLAQRIAAMFVLPLVIEEKDRCSLDLPVELDVGDRYFAFQLRFVDTSFYGVSHAKKAAKQNVCAQFLNWLLDILPIAWRSSHLQTSVSSADSKIETELSTVELVEESSQWRTFASQMDLLVFRKLEEVYCKHAGTSQIEYIDLGSVAAVCLSQAGVLTTISVASGSSVIYRKYLSARGRTLKDSQAEVLVLRATRRYLLQQAQSFLSGQESIFRGFSETGKLELKEDIGFHLFISHCPSGSCSTFKSTSATTRDSNTDRNTITEDIKDLKIISVSTRFHFISGELATTSCYPVDDNVEYPPALADLTEGRAKLRVMSASDKILRRLVVGIQGSLASNFIHPVFLQTISIQTPERLSGMASGLYERILPEVMKEEGQESFFEFPLVCPEICSDARDFPEASRFDLKSFKPMSAFVWLMGVGSDSATEEFINTTNGLLTSGKSSELTKKSFAVLFRHVLVEFQKKTKKFPEALKELAKMYTNSVVAYADLKAASLDYRAKSKFFLSVTRSLGQWMGKCPEEDEFVCGDKQHQEGPMES</sequence>
<name>A0A1D1V9K0_RAMVA</name>
<dbReference type="SMART" id="SM00552">
    <property type="entry name" value="ADEAMc"/>
    <property type="match status" value="1"/>
</dbReference>
<dbReference type="GO" id="GO:0006382">
    <property type="term" value="P:adenosine to inosine editing"/>
    <property type="evidence" value="ECO:0007669"/>
    <property type="project" value="TreeGrafter"/>
</dbReference>
<evidence type="ECO:0000259" key="4">
    <source>
        <dbReference type="PROSITE" id="PS50141"/>
    </source>
</evidence>
<accession>A0A1D1V9K0</accession>
<dbReference type="EMBL" id="BDGG01000004">
    <property type="protein sequence ID" value="GAU98314.1"/>
    <property type="molecule type" value="Genomic_DNA"/>
</dbReference>
<dbReference type="AlphaFoldDB" id="A0A1D1V9K0"/>
<gene>
    <name evidence="5" type="primary">RvY_09477-1</name>
    <name evidence="5" type="synonym">RvY_09477.1</name>
    <name evidence="5" type="ORF">RvY_09477</name>
</gene>
<feature type="domain" description="DRBM" evidence="3">
    <location>
        <begin position="65"/>
        <end position="128"/>
    </location>
</feature>
<dbReference type="SUPFAM" id="SSF54768">
    <property type="entry name" value="dsRNA-binding domain-like"/>
    <property type="match status" value="1"/>
</dbReference>
<dbReference type="Pfam" id="PF00035">
    <property type="entry name" value="dsrm"/>
    <property type="match status" value="1"/>
</dbReference>
<evidence type="ECO:0000313" key="5">
    <source>
        <dbReference type="EMBL" id="GAU98314.1"/>
    </source>
</evidence>
<dbReference type="Gene3D" id="3.30.160.20">
    <property type="match status" value="1"/>
</dbReference>
<dbReference type="PANTHER" id="PTHR10910:SF62">
    <property type="entry name" value="AT07585P-RELATED"/>
    <property type="match status" value="1"/>
</dbReference>
<evidence type="ECO:0000313" key="6">
    <source>
        <dbReference type="Proteomes" id="UP000186922"/>
    </source>
</evidence>
<dbReference type="Pfam" id="PF02137">
    <property type="entry name" value="A_deamin"/>
    <property type="match status" value="1"/>
</dbReference>
<dbReference type="InterPro" id="IPR014720">
    <property type="entry name" value="dsRBD_dom"/>
</dbReference>
<feature type="domain" description="A to I editase" evidence="4">
    <location>
        <begin position="387"/>
        <end position="748"/>
    </location>
</feature>
<dbReference type="PROSITE" id="PS50137">
    <property type="entry name" value="DS_RBD"/>
    <property type="match status" value="1"/>
</dbReference>
<dbReference type="CDD" id="cd00048">
    <property type="entry name" value="DSRM_SF"/>
    <property type="match status" value="1"/>
</dbReference>
<dbReference type="InterPro" id="IPR002466">
    <property type="entry name" value="A_deamin"/>
</dbReference>
<organism evidence="5 6">
    <name type="scientific">Ramazzottius varieornatus</name>
    <name type="common">Water bear</name>
    <name type="synonym">Tardigrade</name>
    <dbReference type="NCBI Taxonomy" id="947166"/>
    <lineage>
        <taxon>Eukaryota</taxon>
        <taxon>Metazoa</taxon>
        <taxon>Ecdysozoa</taxon>
        <taxon>Tardigrada</taxon>
        <taxon>Eutardigrada</taxon>
        <taxon>Parachela</taxon>
        <taxon>Hypsibioidea</taxon>
        <taxon>Ramazzottiidae</taxon>
        <taxon>Ramazzottius</taxon>
    </lineage>
</organism>
<dbReference type="PROSITE" id="PS50141">
    <property type="entry name" value="A_DEAMIN_EDITASE"/>
    <property type="match status" value="1"/>
</dbReference>
<reference evidence="5 6" key="1">
    <citation type="journal article" date="2016" name="Nat. Commun.">
        <title>Extremotolerant tardigrade genome and improved radiotolerance of human cultured cells by tardigrade-unique protein.</title>
        <authorList>
            <person name="Hashimoto T."/>
            <person name="Horikawa D.D."/>
            <person name="Saito Y."/>
            <person name="Kuwahara H."/>
            <person name="Kozuka-Hata H."/>
            <person name="Shin-I T."/>
            <person name="Minakuchi Y."/>
            <person name="Ohishi K."/>
            <person name="Motoyama A."/>
            <person name="Aizu T."/>
            <person name="Enomoto A."/>
            <person name="Kondo K."/>
            <person name="Tanaka S."/>
            <person name="Hara Y."/>
            <person name="Koshikawa S."/>
            <person name="Sagara H."/>
            <person name="Miura T."/>
            <person name="Yokobori S."/>
            <person name="Miyagawa K."/>
            <person name="Suzuki Y."/>
            <person name="Kubo T."/>
            <person name="Oyama M."/>
            <person name="Kohara Y."/>
            <person name="Fujiyama A."/>
            <person name="Arakawa K."/>
            <person name="Katayama T."/>
            <person name="Toyoda A."/>
            <person name="Kunieda T."/>
        </authorList>
    </citation>
    <scope>NUCLEOTIDE SEQUENCE [LARGE SCALE GENOMIC DNA]</scope>
    <source>
        <strain evidence="5 6">YOKOZUNA-1</strain>
    </source>
</reference>
<evidence type="ECO:0000256" key="1">
    <source>
        <dbReference type="PROSITE-ProRule" id="PRU00266"/>
    </source>
</evidence>